<reference evidence="2 3" key="1">
    <citation type="submission" date="2018-10" db="EMBL/GenBank/DDBJ databases">
        <authorList>
            <person name="Criscuolo A."/>
        </authorList>
    </citation>
    <scope>NUCLEOTIDE SEQUENCE [LARGE SCALE GENOMIC DNA]</scope>
    <source>
        <strain evidence="2">DnA1</strain>
    </source>
</reference>
<dbReference type="Proteomes" id="UP000277294">
    <property type="component" value="Unassembled WGS sequence"/>
</dbReference>
<evidence type="ECO:0000313" key="3">
    <source>
        <dbReference type="Proteomes" id="UP000277294"/>
    </source>
</evidence>
<feature type="transmembrane region" description="Helical" evidence="1">
    <location>
        <begin position="329"/>
        <end position="350"/>
    </location>
</feature>
<feature type="transmembrane region" description="Helical" evidence="1">
    <location>
        <begin position="177"/>
        <end position="198"/>
    </location>
</feature>
<keyword evidence="1" id="KW-1133">Transmembrane helix</keyword>
<sequence>MTWQLRRAQVALAAWRFRHARADYYDYLADLMDASNGRKTLRDIFVDDALRYKRHPRGVLSAHWALRYQDGGGDLHETFRATLPGQDLVLIRMAQRGGAGALGQTLRDVAAMTRLVDQARRTLLGTLAVAFVAVLVAAAMAVAVPLFTVPRLRHAFGMVPPDMLGRLTRGLFGFAEFVGQHAFTMAVTLALAGYVVAWSMPNLTGRARTLLDRCFLWRLYRDFQSIRFLAALAVMVKRRGNVTTALREALDMLMEGASAWTRWHLEQMLGHIDDGRVGGATFDTGLIDAETLWFLNDLVAARGMDAALQQSRSRLEATVARQVASRANLMRWALLLGAVGVALGLVFWHVGVVNEMRIALTNYYSSH</sequence>
<accession>A0A3P4AYF1</accession>
<dbReference type="AlphaFoldDB" id="A0A3P4AYF1"/>
<dbReference type="RefSeq" id="WP_124078433.1">
    <property type="nucleotide sequence ID" value="NZ_UWPJ01000010.1"/>
</dbReference>
<feature type="transmembrane region" description="Helical" evidence="1">
    <location>
        <begin position="122"/>
        <end position="147"/>
    </location>
</feature>
<name>A0A3P4AYF1_9BURK</name>
<evidence type="ECO:0000256" key="1">
    <source>
        <dbReference type="SAM" id="Phobius"/>
    </source>
</evidence>
<keyword evidence="3" id="KW-1185">Reference proteome</keyword>
<dbReference type="OrthoDB" id="8630857at2"/>
<proteinExistence type="predicted"/>
<evidence type="ECO:0008006" key="4">
    <source>
        <dbReference type="Google" id="ProtNLM"/>
    </source>
</evidence>
<keyword evidence="1" id="KW-0812">Transmembrane</keyword>
<gene>
    <name evidence="2" type="ORF">PIGHUM_01133</name>
</gene>
<evidence type="ECO:0000313" key="2">
    <source>
        <dbReference type="EMBL" id="VCU69073.1"/>
    </source>
</evidence>
<protein>
    <recommendedName>
        <fullName evidence="4">Toxin coregulated pilus biosynthesis protein E</fullName>
    </recommendedName>
</protein>
<organism evidence="2 3">
    <name type="scientific">Pigmentiphaga humi</name>
    <dbReference type="NCBI Taxonomy" id="2478468"/>
    <lineage>
        <taxon>Bacteria</taxon>
        <taxon>Pseudomonadati</taxon>
        <taxon>Pseudomonadota</taxon>
        <taxon>Betaproteobacteria</taxon>
        <taxon>Burkholderiales</taxon>
        <taxon>Alcaligenaceae</taxon>
        <taxon>Pigmentiphaga</taxon>
    </lineage>
</organism>
<keyword evidence="1" id="KW-0472">Membrane</keyword>
<dbReference type="EMBL" id="UWPJ01000010">
    <property type="protein sequence ID" value="VCU69073.1"/>
    <property type="molecule type" value="Genomic_DNA"/>
</dbReference>